<dbReference type="AlphaFoldDB" id="A0A495QQR2"/>
<proteinExistence type="predicted"/>
<protein>
    <submittedName>
        <fullName evidence="2">Uncharacterized protein</fullName>
    </submittedName>
</protein>
<feature type="compositionally biased region" description="Basic and acidic residues" evidence="1">
    <location>
        <begin position="1"/>
        <end position="16"/>
    </location>
</feature>
<accession>A0A495QQR2</accession>
<dbReference type="EMBL" id="RBWW01000004">
    <property type="protein sequence ID" value="RKS75182.1"/>
    <property type="molecule type" value="Genomic_DNA"/>
</dbReference>
<keyword evidence="3" id="KW-1185">Reference proteome</keyword>
<name>A0A495QQR2_9EURY</name>
<evidence type="ECO:0000256" key="1">
    <source>
        <dbReference type="SAM" id="MobiDB-lite"/>
    </source>
</evidence>
<feature type="region of interest" description="Disordered" evidence="1">
    <location>
        <begin position="1"/>
        <end position="25"/>
    </location>
</feature>
<evidence type="ECO:0000313" key="2">
    <source>
        <dbReference type="EMBL" id="RKS75182.1"/>
    </source>
</evidence>
<reference evidence="2 3" key="1">
    <citation type="submission" date="2018-10" db="EMBL/GenBank/DDBJ databases">
        <title>Genomic Encyclopedia of Archaeal and Bacterial Type Strains, Phase II (KMG-II): from individual species to whole genera.</title>
        <authorList>
            <person name="Goeker M."/>
        </authorList>
    </citation>
    <scope>NUCLEOTIDE SEQUENCE [LARGE SCALE GENOMIC DNA]</scope>
    <source>
        <strain evidence="2 3">DSM 11927</strain>
    </source>
</reference>
<gene>
    <name evidence="2" type="ORF">BDK61_4726</name>
</gene>
<dbReference type="Proteomes" id="UP000268233">
    <property type="component" value="Unassembled WGS sequence"/>
</dbReference>
<evidence type="ECO:0000313" key="3">
    <source>
        <dbReference type="Proteomes" id="UP000268233"/>
    </source>
</evidence>
<organism evidence="2 3">
    <name type="scientific">Haloarcula quadrata</name>
    <dbReference type="NCBI Taxonomy" id="182779"/>
    <lineage>
        <taxon>Archaea</taxon>
        <taxon>Methanobacteriati</taxon>
        <taxon>Methanobacteriota</taxon>
        <taxon>Stenosarchaea group</taxon>
        <taxon>Halobacteria</taxon>
        <taxon>Halobacteriales</taxon>
        <taxon>Haloarculaceae</taxon>
        <taxon>Haloarcula</taxon>
    </lineage>
</organism>
<sequence>MRERFPAEVREKRLEQGLDPTQKPTHEWLRENGYRQFLRRARELGYTPDTFLLEECGFDERHKEWPCSDGELIRRLEDWLAYHEDVGERLNSTSIGDARTHLRRIMELSEQCIGTGNLLKYGRGEQTVCVRRAKHLMRALKTEFENSQTRSNYITTFRDFLHDSYKDGYVEHEPITALVDRSGWTETTNGPGFAATTDLVKAYFEACETRVEQFLILALAGYGVRPSSICGDEDRDAFVLDAEVPHMTFSDARKNGPGQMPLVIGVDFVRSYFETLEQDPSYDGTILPSDRSADGARSAQWVRDKIAAIGERTDATLPNGNKPTPKHFRQFWYTCFIETYSEWLDRADDVASMRGASSGQVAAEAYAGDSPWFKQFIRYMRPTLEAAFPAEITPADELGNIDVNPDRGPTGQTSLQTFAHTTAASVLGWCSVAIGALTKARLQKEKAEYLPDDCELKIVRPRRLAKGTLVSMVLIVIMGIQMAELGVYFNPITMEAGTPTIPMLEVVGGSMIGALNTLWADYKVRIQDEPDKRGIFDALPFFGPDAE</sequence>
<comment type="caution">
    <text evidence="2">The sequence shown here is derived from an EMBL/GenBank/DDBJ whole genome shotgun (WGS) entry which is preliminary data.</text>
</comment>